<sequence length="106" mass="12383">MMRWLRFFYHQRTQADEFPLLQTLLDVLEERKEFSATHLFGMGASGRKVVMTTSEGCGIVDVPQPLDEGDLAQEQIANGWKRAGMRYTPTDIREYAENERWRCPRT</sequence>
<dbReference type="AlphaFoldDB" id="A0A7S4N4L4"/>
<protein>
    <submittedName>
        <fullName evidence="1">Uncharacterized protein</fullName>
    </submittedName>
</protein>
<evidence type="ECO:0000313" key="1">
    <source>
        <dbReference type="EMBL" id="CAE2265031.1"/>
    </source>
</evidence>
<name>A0A7S4N4L4_9STRA</name>
<gene>
    <name evidence="1" type="ORF">OAUR00152_LOCUS28497</name>
</gene>
<accession>A0A7S4N4L4</accession>
<dbReference type="EMBL" id="HBKQ01041313">
    <property type="protein sequence ID" value="CAE2265031.1"/>
    <property type="molecule type" value="Transcribed_RNA"/>
</dbReference>
<proteinExistence type="predicted"/>
<reference evidence="1" key="1">
    <citation type="submission" date="2021-01" db="EMBL/GenBank/DDBJ databases">
        <authorList>
            <person name="Corre E."/>
            <person name="Pelletier E."/>
            <person name="Niang G."/>
            <person name="Scheremetjew M."/>
            <person name="Finn R."/>
            <person name="Kale V."/>
            <person name="Holt S."/>
            <person name="Cochrane G."/>
            <person name="Meng A."/>
            <person name="Brown T."/>
            <person name="Cohen L."/>
        </authorList>
    </citation>
    <scope>NUCLEOTIDE SEQUENCE</scope>
    <source>
        <strain evidence="1">Isolate 1302-5</strain>
    </source>
</reference>
<organism evidence="1">
    <name type="scientific">Odontella aurita</name>
    <dbReference type="NCBI Taxonomy" id="265563"/>
    <lineage>
        <taxon>Eukaryota</taxon>
        <taxon>Sar</taxon>
        <taxon>Stramenopiles</taxon>
        <taxon>Ochrophyta</taxon>
        <taxon>Bacillariophyta</taxon>
        <taxon>Mediophyceae</taxon>
        <taxon>Biddulphiophycidae</taxon>
        <taxon>Eupodiscales</taxon>
        <taxon>Odontellaceae</taxon>
        <taxon>Odontella</taxon>
    </lineage>
</organism>